<proteinExistence type="predicted"/>
<feature type="transmembrane region" description="Helical" evidence="2">
    <location>
        <begin position="119"/>
        <end position="140"/>
    </location>
</feature>
<evidence type="ECO:0000256" key="2">
    <source>
        <dbReference type="SAM" id="Phobius"/>
    </source>
</evidence>
<evidence type="ECO:0000313" key="3">
    <source>
        <dbReference type="EMBL" id="PJF35586.1"/>
    </source>
</evidence>
<dbReference type="GO" id="GO:0016788">
    <property type="term" value="F:hydrolase activity, acting on ester bonds"/>
    <property type="evidence" value="ECO:0007669"/>
    <property type="project" value="InterPro"/>
</dbReference>
<protein>
    <recommendedName>
        <fullName evidence="5">SGNH hydrolase-type esterase domain-containing protein</fullName>
    </recommendedName>
</protein>
<dbReference type="AlphaFoldDB" id="A0A2M8PDG3"/>
<comment type="caution">
    <text evidence="3">The sequence shown here is derived from an EMBL/GenBank/DDBJ whole genome shotgun (WGS) entry which is preliminary data.</text>
</comment>
<dbReference type="CDD" id="cd00229">
    <property type="entry name" value="SGNH_hydrolase"/>
    <property type="match status" value="1"/>
</dbReference>
<keyword evidence="2" id="KW-0472">Membrane</keyword>
<dbReference type="InterPro" id="IPR036514">
    <property type="entry name" value="SGNH_hydro_sf"/>
</dbReference>
<keyword evidence="2" id="KW-1133">Transmembrane helix</keyword>
<dbReference type="EMBL" id="PGTM01000134">
    <property type="protein sequence ID" value="PJF35586.1"/>
    <property type="molecule type" value="Genomic_DNA"/>
</dbReference>
<feature type="region of interest" description="Disordered" evidence="1">
    <location>
        <begin position="179"/>
        <end position="198"/>
    </location>
</feature>
<feature type="transmembrane region" description="Helical" evidence="2">
    <location>
        <begin position="68"/>
        <end position="86"/>
    </location>
</feature>
<feature type="transmembrane region" description="Helical" evidence="2">
    <location>
        <begin position="17"/>
        <end position="37"/>
    </location>
</feature>
<name>A0A2M8PDG3_9CHLR</name>
<sequence>MVVMKQQRVFASHLSELWLAAARSAVGALVALPYLWLNSALGERLLWTVPGLGGALGLAVLVRRGAPWAHGALLCGLALLVGLRAGRAAPGEPLLAVAYISTLSALLGLGLLFCAPRSWARLAGIGFGLALALSIAELSARLLLGSGERSAAALPSPAQIAPTPEAALSLTISPSPTAAQSLDQRADPAPSPTPEAPRLAAGVGYVDYLLDGGEAPWATHTGYGPRVNSIARAYMLDADGRYIYDTRVEYNSKGMRGPEVAYEKEADVYRILIIGDSFVEAVQVAYTETFQAILQAELAQRSARGKRIEVLAMGRMGWGTLQEYLYYRVEGRKFQPDLVLLMFYINDVADNNPRFFYPGINNTNYDFIFEGDDVRIVDTNRQALPPRAARRLYNALPPALQSAALARLFVHLFDPPPRIRTPNGILDRVHPQFYIYVSDPPVEGYAEAWARTEWALERLAKAVQADGAQFGVVSIFIGAEMIANVANWYPELVQGWSWDADLPDRRLAALLRRLNAAFIPTRAFYEARARAAQTEVHALVFIPEDGHFSAQGHRLTAELLRDWLLSQGLIE</sequence>
<feature type="transmembrane region" description="Helical" evidence="2">
    <location>
        <begin position="44"/>
        <end position="62"/>
    </location>
</feature>
<reference evidence="3 4" key="1">
    <citation type="submission" date="2017-11" db="EMBL/GenBank/DDBJ databases">
        <title>Evolution of Phototrophy in the Chloroflexi Phylum Driven by Horizontal Gene Transfer.</title>
        <authorList>
            <person name="Ward L.M."/>
            <person name="Hemp J."/>
            <person name="Shih P.M."/>
            <person name="Mcglynn S.E."/>
            <person name="Fischer W."/>
        </authorList>
    </citation>
    <scope>NUCLEOTIDE SEQUENCE [LARGE SCALE GENOMIC DNA]</scope>
    <source>
        <strain evidence="3">JP3_13</strain>
    </source>
</reference>
<dbReference type="Pfam" id="PF00657">
    <property type="entry name" value="Lipase_GDSL"/>
    <property type="match status" value="1"/>
</dbReference>
<keyword evidence="2" id="KW-0812">Transmembrane</keyword>
<evidence type="ECO:0000313" key="4">
    <source>
        <dbReference type="Proteomes" id="UP000229681"/>
    </source>
</evidence>
<gene>
    <name evidence="3" type="ORF">CUN49_09775</name>
</gene>
<accession>A0A2M8PDG3</accession>
<dbReference type="Proteomes" id="UP000229681">
    <property type="component" value="Unassembled WGS sequence"/>
</dbReference>
<dbReference type="Gene3D" id="3.40.50.1110">
    <property type="entry name" value="SGNH hydrolase"/>
    <property type="match status" value="1"/>
</dbReference>
<feature type="transmembrane region" description="Helical" evidence="2">
    <location>
        <begin position="93"/>
        <end position="113"/>
    </location>
</feature>
<evidence type="ECO:0000256" key="1">
    <source>
        <dbReference type="SAM" id="MobiDB-lite"/>
    </source>
</evidence>
<dbReference type="SUPFAM" id="SSF52266">
    <property type="entry name" value="SGNH hydrolase"/>
    <property type="match status" value="1"/>
</dbReference>
<evidence type="ECO:0008006" key="5">
    <source>
        <dbReference type="Google" id="ProtNLM"/>
    </source>
</evidence>
<dbReference type="InterPro" id="IPR001087">
    <property type="entry name" value="GDSL"/>
</dbReference>
<organism evidence="3 4">
    <name type="scientific">Candidatus Thermofonsia Clade 1 bacterium</name>
    <dbReference type="NCBI Taxonomy" id="2364210"/>
    <lineage>
        <taxon>Bacteria</taxon>
        <taxon>Bacillati</taxon>
        <taxon>Chloroflexota</taxon>
        <taxon>Candidatus Thermofontia</taxon>
        <taxon>Candidatus Thermofonsia Clade 1</taxon>
    </lineage>
</organism>